<evidence type="ECO:0008006" key="3">
    <source>
        <dbReference type="Google" id="ProtNLM"/>
    </source>
</evidence>
<organism evidence="1 2">
    <name type="scientific">Shewanella japonica</name>
    <dbReference type="NCBI Taxonomy" id="93973"/>
    <lineage>
        <taxon>Bacteria</taxon>
        <taxon>Pseudomonadati</taxon>
        <taxon>Pseudomonadota</taxon>
        <taxon>Gammaproteobacteria</taxon>
        <taxon>Alteromonadales</taxon>
        <taxon>Shewanellaceae</taxon>
        <taxon>Shewanella</taxon>
    </lineage>
</organism>
<name>A0ABM6JQ95_9GAMM</name>
<accession>A0ABM6JQ95</accession>
<gene>
    <name evidence="1" type="ORF">SJ2017_3796</name>
</gene>
<evidence type="ECO:0000313" key="2">
    <source>
        <dbReference type="Proteomes" id="UP000191820"/>
    </source>
</evidence>
<reference evidence="1 2" key="1">
    <citation type="submission" date="2017-03" db="EMBL/GenBank/DDBJ databases">
        <title>Genome sequencing of Shewanella japonica KCTC 22435.</title>
        <authorList>
            <person name="Kim K.M."/>
        </authorList>
    </citation>
    <scope>NUCLEOTIDE SEQUENCE [LARGE SCALE GENOMIC DNA]</scope>
    <source>
        <strain evidence="1 2">KCTC 22435</strain>
    </source>
</reference>
<evidence type="ECO:0000313" key="1">
    <source>
        <dbReference type="EMBL" id="ARD24034.1"/>
    </source>
</evidence>
<dbReference type="EMBL" id="CP020472">
    <property type="protein sequence ID" value="ARD24034.1"/>
    <property type="molecule type" value="Genomic_DNA"/>
</dbReference>
<dbReference type="InterPro" id="IPR013783">
    <property type="entry name" value="Ig-like_fold"/>
</dbReference>
<dbReference type="Proteomes" id="UP000191820">
    <property type="component" value="Chromosome"/>
</dbReference>
<protein>
    <recommendedName>
        <fullName evidence="3">Bacterial Ig-like domain-containing protein</fullName>
    </recommendedName>
</protein>
<dbReference type="RefSeq" id="WP_080916992.1">
    <property type="nucleotide sequence ID" value="NZ_CP020472.1"/>
</dbReference>
<keyword evidence="2" id="KW-1185">Reference proteome</keyword>
<dbReference type="Gene3D" id="2.60.40.10">
    <property type="entry name" value="Immunoglobulins"/>
    <property type="match status" value="1"/>
</dbReference>
<proteinExistence type="predicted"/>
<sequence length="152" mass="15741">MAVNADGTYSVDNVDLSTLVDGDITVVATATDSNGNDLSANDTENLDAVDAQLTVDLVIDGDNNGDITGTSQDIPAGGTVTLVITDIAGTAITITDVAVNADGTYSVDNVDLSRLWMATSQLWQPQLTATAMTCLPTTLKTLMPFQVTSLSI</sequence>